<dbReference type="Gramene" id="KCW86784">
    <property type="protein sequence ID" value="KCW86784"/>
    <property type="gene ID" value="EUGRSUZ_B03394"/>
</dbReference>
<name>A0A059D8G5_EUCGR</name>
<protein>
    <submittedName>
        <fullName evidence="1">Uncharacterized protein</fullName>
    </submittedName>
</protein>
<reference evidence="1" key="1">
    <citation type="submission" date="2013-07" db="EMBL/GenBank/DDBJ databases">
        <title>The genome of Eucalyptus grandis.</title>
        <authorList>
            <person name="Schmutz J."/>
            <person name="Hayes R."/>
            <person name="Myburg A."/>
            <person name="Tuskan G."/>
            <person name="Grattapaglia D."/>
            <person name="Rokhsar D.S."/>
        </authorList>
    </citation>
    <scope>NUCLEOTIDE SEQUENCE</scope>
    <source>
        <tissue evidence="1">Leaf extractions</tissue>
    </source>
</reference>
<organism evidence="1">
    <name type="scientific">Eucalyptus grandis</name>
    <name type="common">Flooded gum</name>
    <dbReference type="NCBI Taxonomy" id="71139"/>
    <lineage>
        <taxon>Eukaryota</taxon>
        <taxon>Viridiplantae</taxon>
        <taxon>Streptophyta</taxon>
        <taxon>Embryophyta</taxon>
        <taxon>Tracheophyta</taxon>
        <taxon>Spermatophyta</taxon>
        <taxon>Magnoliopsida</taxon>
        <taxon>eudicotyledons</taxon>
        <taxon>Gunneridae</taxon>
        <taxon>Pentapetalae</taxon>
        <taxon>rosids</taxon>
        <taxon>malvids</taxon>
        <taxon>Myrtales</taxon>
        <taxon>Myrtaceae</taxon>
        <taxon>Myrtoideae</taxon>
        <taxon>Eucalypteae</taxon>
        <taxon>Eucalyptus</taxon>
    </lineage>
</organism>
<evidence type="ECO:0000313" key="1">
    <source>
        <dbReference type="EMBL" id="KCW86784.1"/>
    </source>
</evidence>
<proteinExistence type="predicted"/>
<accession>A0A059D8G5</accession>
<dbReference type="EMBL" id="KK198754">
    <property type="protein sequence ID" value="KCW86784.1"/>
    <property type="molecule type" value="Genomic_DNA"/>
</dbReference>
<dbReference type="InParanoid" id="A0A059D8G5"/>
<sequence>MVEICLPMMRRTPIERFRTSWSQSARQPKQKPRKEQGFDAFGMHLWNRDRWKKGSPCASFSLLCSKFRSSACEHCSLSLHGNFLLGERIMVQPPK</sequence>
<dbReference type="AlphaFoldDB" id="A0A059D8G5"/>
<gene>
    <name evidence="1" type="ORF">EUGRSUZ_B03394</name>
</gene>